<name>E0WTP3_9ENTR</name>
<keyword evidence="3" id="KW-1185">Reference proteome</keyword>
<dbReference type="Proteomes" id="UP000005726">
    <property type="component" value="Unassembled WGS sequence"/>
</dbReference>
<dbReference type="HOGENOM" id="CLU_125852_3_1_6"/>
<evidence type="ECO:0000313" key="2">
    <source>
        <dbReference type="EMBL" id="EFL91623.1"/>
    </source>
</evidence>
<sequence>MEALMDRTVVAEITSHFQALSSVIPLHSIHSEDDYDRAVSAQNKLLDAGAADEKHPLADLVNTLGVLISEYDSVHYPAKDVPPGGMLRFLMEQHKLTQSKLPEIGRQGVVSEILSGKRDLNIRQIKALSERFNVLPTVFF</sequence>
<evidence type="ECO:0000259" key="1">
    <source>
        <dbReference type="PROSITE" id="PS50943"/>
    </source>
</evidence>
<dbReference type="PANTHER" id="PTHR40455">
    <property type="entry name" value="ANTITOXIN HIGA"/>
    <property type="match status" value="1"/>
</dbReference>
<dbReference type="PROSITE" id="PS50943">
    <property type="entry name" value="HTH_CROC1"/>
    <property type="match status" value="1"/>
</dbReference>
<dbReference type="GO" id="GO:0001046">
    <property type="term" value="F:core promoter sequence-specific DNA binding"/>
    <property type="evidence" value="ECO:0007669"/>
    <property type="project" value="TreeGrafter"/>
</dbReference>
<protein>
    <recommendedName>
        <fullName evidence="1">HTH cro/C1-type domain-containing protein</fullName>
    </recommendedName>
</protein>
<dbReference type="CDD" id="cd00093">
    <property type="entry name" value="HTH_XRE"/>
    <property type="match status" value="1"/>
</dbReference>
<dbReference type="InterPro" id="IPR001387">
    <property type="entry name" value="Cro/C1-type_HTH"/>
</dbReference>
<dbReference type="STRING" id="663321.REG_1413"/>
<feature type="domain" description="HTH cro/C1-type" evidence="1">
    <location>
        <begin position="87"/>
        <end position="139"/>
    </location>
</feature>
<proteinExistence type="predicted"/>
<dbReference type="eggNOG" id="COG5499">
    <property type="taxonomic scope" value="Bacteria"/>
</dbReference>
<dbReference type="InterPro" id="IPR039060">
    <property type="entry name" value="Antitox_HigA"/>
</dbReference>
<gene>
    <name evidence="2" type="ORF">REG_1413</name>
</gene>
<reference evidence="2" key="1">
    <citation type="journal article" date="2009" name="Environ. Microbiol.">
        <title>Dynamics of genome evolution in facultative symbionts of aphids.</title>
        <authorList>
            <person name="Degnan P.H."/>
            <person name="Leonardo T.E."/>
            <person name="Cass B.N."/>
            <person name="Hurwitz B."/>
            <person name="Stern D."/>
            <person name="Gibbs R.A."/>
            <person name="Richards S."/>
            <person name="Moran N.A."/>
        </authorList>
    </citation>
    <scope>NUCLEOTIDE SEQUENCE [LARGE SCALE GENOMIC DNA]</scope>
    <source>
        <strain evidence="2">LSR1</strain>
    </source>
</reference>
<dbReference type="PANTHER" id="PTHR40455:SF1">
    <property type="entry name" value="ANTITOXIN HIGA"/>
    <property type="match status" value="1"/>
</dbReference>
<dbReference type="RefSeq" id="WP_006705078.1">
    <property type="nucleotide sequence ID" value="NZ_CAWLGB010000005.1"/>
</dbReference>
<dbReference type="SMART" id="SM00530">
    <property type="entry name" value="HTH_XRE"/>
    <property type="match status" value="1"/>
</dbReference>
<dbReference type="EMBL" id="GL379593">
    <property type="protein sequence ID" value="EFL91623.1"/>
    <property type="molecule type" value="Genomic_DNA"/>
</dbReference>
<organism evidence="2 3">
    <name type="scientific">Candidatus Regiella insecticola LSR1</name>
    <dbReference type="NCBI Taxonomy" id="663321"/>
    <lineage>
        <taxon>Bacteria</taxon>
        <taxon>Pseudomonadati</taxon>
        <taxon>Pseudomonadota</taxon>
        <taxon>Gammaproteobacteria</taxon>
        <taxon>Enterobacterales</taxon>
        <taxon>Enterobacteriaceae</taxon>
        <taxon>aphid secondary symbionts</taxon>
        <taxon>Candidatus Regiella</taxon>
    </lineage>
</organism>
<evidence type="ECO:0000313" key="3">
    <source>
        <dbReference type="Proteomes" id="UP000005726"/>
    </source>
</evidence>
<accession>E0WTP3</accession>
<dbReference type="GO" id="GO:0006355">
    <property type="term" value="P:regulation of DNA-templated transcription"/>
    <property type="evidence" value="ECO:0007669"/>
    <property type="project" value="InterPro"/>
</dbReference>
<dbReference type="AlphaFoldDB" id="E0WTP3"/>